<feature type="domain" description="CSC1/OSCA1-like 7TM region" evidence="3">
    <location>
        <begin position="164"/>
        <end position="431"/>
    </location>
</feature>
<feature type="region of interest" description="Disordered" evidence="1">
    <location>
        <begin position="1"/>
        <end position="60"/>
    </location>
</feature>
<dbReference type="InterPro" id="IPR003864">
    <property type="entry name" value="CSC1/OSCA1-like_7TM"/>
</dbReference>
<feature type="transmembrane region" description="Helical" evidence="2">
    <location>
        <begin position="438"/>
        <end position="458"/>
    </location>
</feature>
<dbReference type="EMBL" id="BSXU01006495">
    <property type="protein sequence ID" value="GMG55917.1"/>
    <property type="molecule type" value="Genomic_DNA"/>
</dbReference>
<dbReference type="OrthoDB" id="1689567at2759"/>
<keyword evidence="2" id="KW-0472">Membrane</keyword>
<dbReference type="PANTHER" id="PTHR13018:SF5">
    <property type="entry name" value="RE44586P"/>
    <property type="match status" value="1"/>
</dbReference>
<organism evidence="5 6">
    <name type="scientific">Ambrosiozyma monospora</name>
    <name type="common">Yeast</name>
    <name type="synonym">Endomycopsis monosporus</name>
    <dbReference type="NCBI Taxonomy" id="43982"/>
    <lineage>
        <taxon>Eukaryota</taxon>
        <taxon>Fungi</taxon>
        <taxon>Dikarya</taxon>
        <taxon>Ascomycota</taxon>
        <taxon>Saccharomycotina</taxon>
        <taxon>Pichiomycetes</taxon>
        <taxon>Pichiales</taxon>
        <taxon>Pichiaceae</taxon>
        <taxon>Ambrosiozyma</taxon>
    </lineage>
</organism>
<dbReference type="Pfam" id="PF02714">
    <property type="entry name" value="RSN1_7TM"/>
    <property type="match status" value="1"/>
</dbReference>
<evidence type="ECO:0000313" key="5">
    <source>
        <dbReference type="EMBL" id="GMG55917.1"/>
    </source>
</evidence>
<comment type="caution">
    <text evidence="5">The sequence shown here is derived from an EMBL/GenBank/DDBJ whole genome shotgun (WGS) entry which is preliminary data.</text>
</comment>
<feature type="transmembrane region" description="Helical" evidence="2">
    <location>
        <begin position="412"/>
        <end position="432"/>
    </location>
</feature>
<feature type="transmembrane region" description="Helical" evidence="2">
    <location>
        <begin position="258"/>
        <end position="282"/>
    </location>
</feature>
<evidence type="ECO:0000313" key="6">
    <source>
        <dbReference type="Proteomes" id="UP001165063"/>
    </source>
</evidence>
<accession>A0A9W6Z7K0</accession>
<evidence type="ECO:0000256" key="2">
    <source>
        <dbReference type="SAM" id="Phobius"/>
    </source>
</evidence>
<evidence type="ECO:0000259" key="3">
    <source>
        <dbReference type="Pfam" id="PF02714"/>
    </source>
</evidence>
<feature type="transmembrane region" description="Helical" evidence="2">
    <location>
        <begin position="381"/>
        <end position="400"/>
    </location>
</feature>
<feature type="domain" description="CSC1/OSCA1-like cytosolic" evidence="4">
    <location>
        <begin position="59"/>
        <end position="151"/>
    </location>
</feature>
<evidence type="ECO:0000259" key="4">
    <source>
        <dbReference type="Pfam" id="PF14703"/>
    </source>
</evidence>
<dbReference type="InterPro" id="IPR045122">
    <property type="entry name" value="Csc1-like"/>
</dbReference>
<evidence type="ECO:0000256" key="1">
    <source>
        <dbReference type="SAM" id="MobiDB-lite"/>
    </source>
</evidence>
<dbReference type="GO" id="GO:0005886">
    <property type="term" value="C:plasma membrane"/>
    <property type="evidence" value="ECO:0007669"/>
    <property type="project" value="TreeGrafter"/>
</dbReference>
<dbReference type="AlphaFoldDB" id="A0A9W6Z7K0"/>
<protein>
    <submittedName>
        <fullName evidence="5">Unnamed protein product</fullName>
    </submittedName>
</protein>
<feature type="transmembrane region" description="Helical" evidence="2">
    <location>
        <begin position="302"/>
        <end position="328"/>
    </location>
</feature>
<gene>
    <name evidence="5" type="ORF">Amon01_000798600</name>
</gene>
<keyword evidence="2" id="KW-0812">Transmembrane</keyword>
<feature type="compositionally biased region" description="Polar residues" evidence="1">
    <location>
        <begin position="30"/>
        <end position="60"/>
    </location>
</feature>
<keyword evidence="6" id="KW-1185">Reference proteome</keyword>
<feature type="transmembrane region" description="Helical" evidence="2">
    <location>
        <begin position="349"/>
        <end position="369"/>
    </location>
</feature>
<reference evidence="5" key="1">
    <citation type="submission" date="2023-04" db="EMBL/GenBank/DDBJ databases">
        <title>Ambrosiozyma monospora NBRC 1965.</title>
        <authorList>
            <person name="Ichikawa N."/>
            <person name="Sato H."/>
            <person name="Tonouchi N."/>
        </authorList>
    </citation>
    <scope>NUCLEOTIDE SEQUENCE</scope>
    <source>
        <strain evidence="5">NBRC 1965</strain>
    </source>
</reference>
<sequence>MNLTSVDPEPASSISSLSSSGVPHGAPLVSDSTSDYDYTAGSFTNDQSNGNRDQSTFGSTSYRKRPQIKLGFLGLFGKRADAIDYYTQQLAVIDDEILSARERHYSATPTAFITMDSVATAQMMAQAVLDPRVGFLITRLAPAPSDIIWENVTLPRKDRIMKIYYITILTGVLAVAFILPVSYLATLLNLKTISKFWPGLGQLLERNEWAQKFVTELLPVYLFTLLNFAIPYLYVWLSSKQGFVSYGEEELSVVSKNFFYVFVNMFLVFTMAGTASNYWGYLSDSKKLALQLAVSLRNLSSFYVDTILLQGIGMMPFKLLLFGQLIQFPYFKASCKTPRDYRELYKPPYFNFGLQLPIPLLMLIITLLYSVMSTKILSAGLAYFIVGYAVYKFQLIYSCVHPQHSTGQVMPIIFRRVVMGLLLFQFTVAGSLVLSNAYILSMCLIPLPFFTMLFWWNFERNYLPLSFFIALRAIRENEHQQQLEGDAIGGGGNNHSGCSGFGSGTNGDALMTTENTTTVLRRQRLATSASLQSIKSRTIDERRELNQTYEYPYLIQTLDGPWLAIDGEQVIMASHDGTVRKRFTAIGDF</sequence>
<dbReference type="Proteomes" id="UP001165063">
    <property type="component" value="Unassembled WGS sequence"/>
</dbReference>
<proteinExistence type="predicted"/>
<feature type="transmembrane region" description="Helical" evidence="2">
    <location>
        <begin position="163"/>
        <end position="185"/>
    </location>
</feature>
<dbReference type="PANTHER" id="PTHR13018">
    <property type="entry name" value="PROBABLE MEMBRANE PROTEIN DUF221-RELATED"/>
    <property type="match status" value="1"/>
</dbReference>
<keyword evidence="2" id="KW-1133">Transmembrane helix</keyword>
<dbReference type="GO" id="GO:0005227">
    <property type="term" value="F:calcium-activated cation channel activity"/>
    <property type="evidence" value="ECO:0007669"/>
    <property type="project" value="InterPro"/>
</dbReference>
<feature type="transmembrane region" description="Helical" evidence="2">
    <location>
        <begin position="218"/>
        <end position="237"/>
    </location>
</feature>
<name>A0A9W6Z7K0_AMBMO</name>
<dbReference type="InterPro" id="IPR027815">
    <property type="entry name" value="CSC1/OSCA1-like_cyt"/>
</dbReference>
<dbReference type="Pfam" id="PF14703">
    <property type="entry name" value="PHM7_cyt"/>
    <property type="match status" value="1"/>
</dbReference>